<dbReference type="NCBIfam" id="NF033527">
    <property type="entry name" value="transpos_Tn3"/>
    <property type="match status" value="1"/>
</dbReference>
<evidence type="ECO:0000256" key="3">
    <source>
        <dbReference type="ARBA" id="ARBA00023125"/>
    </source>
</evidence>
<dbReference type="Proteomes" id="UP000004508">
    <property type="component" value="Unassembled WGS sequence"/>
</dbReference>
<accession>D6TYK1</accession>
<dbReference type="OrthoDB" id="135603at2"/>
<dbReference type="InterPro" id="IPR047653">
    <property type="entry name" value="Tn3-like_transpos"/>
</dbReference>
<dbReference type="EMBL" id="ADVG01000003">
    <property type="protein sequence ID" value="EFH85076.1"/>
    <property type="molecule type" value="Genomic_DNA"/>
</dbReference>
<comment type="caution">
    <text evidence="7">The sequence shown here is derived from an EMBL/GenBank/DDBJ whole genome shotgun (WGS) entry which is preliminary data.</text>
</comment>
<keyword evidence="4" id="KW-0233">DNA recombination</keyword>
<name>D6TYK1_KTERA</name>
<keyword evidence="3" id="KW-0238">DNA-binding</keyword>
<evidence type="ECO:0000313" key="8">
    <source>
        <dbReference type="Proteomes" id="UP000004508"/>
    </source>
</evidence>
<keyword evidence="8" id="KW-1185">Reference proteome</keyword>
<evidence type="ECO:0000313" key="7">
    <source>
        <dbReference type="EMBL" id="EFH85076.1"/>
    </source>
</evidence>
<comment type="similarity">
    <text evidence="1">Belongs to the transposase 7 family.</text>
</comment>
<gene>
    <name evidence="7" type="ORF">Krac_6229</name>
</gene>
<dbReference type="STRING" id="485913.Krac_6229"/>
<protein>
    <submittedName>
        <fullName evidence="7">Transposase Tn3 family protein</fullName>
    </submittedName>
</protein>
<keyword evidence="2" id="KW-0815">Transposition</keyword>
<dbReference type="GO" id="GO:0006313">
    <property type="term" value="P:DNA transposition"/>
    <property type="evidence" value="ECO:0007669"/>
    <property type="project" value="InterPro"/>
</dbReference>
<dbReference type="eggNOG" id="COG4644">
    <property type="taxonomic scope" value="Bacteria"/>
</dbReference>
<proteinExistence type="inferred from homology"/>
<dbReference type="GO" id="GO:0004803">
    <property type="term" value="F:transposase activity"/>
    <property type="evidence" value="ECO:0007669"/>
    <property type="project" value="InterPro"/>
</dbReference>
<dbReference type="InParanoid" id="D6TYK1"/>
<dbReference type="Pfam" id="PF01526">
    <property type="entry name" value="DDE_Tnp_Tn3"/>
    <property type="match status" value="1"/>
</dbReference>
<evidence type="ECO:0000256" key="2">
    <source>
        <dbReference type="ARBA" id="ARBA00022578"/>
    </source>
</evidence>
<dbReference type="InterPro" id="IPR002513">
    <property type="entry name" value="Tn3_Tnp_DDE_dom"/>
</dbReference>
<evidence type="ECO:0000259" key="6">
    <source>
        <dbReference type="Pfam" id="PF13700"/>
    </source>
</evidence>
<dbReference type="InterPro" id="IPR025296">
    <property type="entry name" value="DUF4158"/>
</dbReference>
<evidence type="ECO:0000259" key="5">
    <source>
        <dbReference type="Pfam" id="PF01526"/>
    </source>
</evidence>
<evidence type="ECO:0000256" key="4">
    <source>
        <dbReference type="ARBA" id="ARBA00023172"/>
    </source>
</evidence>
<dbReference type="RefSeq" id="WP_007917075.1">
    <property type="nucleotide sequence ID" value="NZ_ADVG01000003.1"/>
</dbReference>
<dbReference type="Pfam" id="PF13700">
    <property type="entry name" value="DUF4158"/>
    <property type="match status" value="1"/>
</dbReference>
<dbReference type="AlphaFoldDB" id="D6TYK1"/>
<feature type="domain" description="Tn3 transposase DDE" evidence="5">
    <location>
        <begin position="583"/>
        <end position="804"/>
    </location>
</feature>
<evidence type="ECO:0000256" key="1">
    <source>
        <dbReference type="ARBA" id="ARBA00009402"/>
    </source>
</evidence>
<dbReference type="GO" id="GO:0003677">
    <property type="term" value="F:DNA binding"/>
    <property type="evidence" value="ECO:0007669"/>
    <property type="project" value="UniProtKB-KW"/>
</dbReference>
<feature type="domain" description="DUF4158" evidence="6">
    <location>
        <begin position="6"/>
        <end position="172"/>
    </location>
</feature>
<sequence>MPTRELLSPAQRTHMLRLPDELSDQLLARYYTLSDEDLALIKQRRRTQNKLGFTVQLAYLRFPGRTWSPSEDLPSRLLAYLADQLRVNPLSLMQYAQGREATRFEHLAELQLVYGFRSFSASAYRELSTWLLPLALTTDNGIALIEALLSEMRARQILSPGITTLERLAWEVRRRAQHQVYRILTEDLTDVQRTQLQALVTVMTPARQTLLTWLRQPPGHASPASFRKIVERFCWIRDLDLDPGVLTRIHHNRLQQLRREGERMTAQRLNQFDATRRDATLVAFLLATEEELVDQALDMHEKLLGLHAKKGERKHENHLKQSRKALHEKVRLYARVGKALISAKETTEDAYAAIESVLSWERFVSTVDEAEQLMTTTEVDTIEQLVGRYDQFRKYTKELVATFTFQSTKANEPLLQALDVLKELNTTGQRTVPKQVPTAFVSGKWEPHVLKDETIDRHAYELCALSELRNGLRSGDIWITRSRQYKALEDYLLPDAEWQRYQQEGTTEITIERDWPTYLAERQEELKTQLHTVEQLVTTGALPDVRLAKDRLVITPLPKAVPDEVEGLARQAYDLLPRVKLPDLLLEVDAWAPFLRHFTHLQTGEPAKDQTALLAALLGEALNLGPAKMAEACVGMTFARISWVEDWCMRDETYTKALAEVVNFQHQHPFAAYWGDGTTSSSDGQRFKVSGRRTPGATVNLRYGTEPGVSFYTHLSDQYGPYRVKVISATARDAPHMVDGLLYHETDLAIREHYSDTWGYTDQVFGIMRLLGFEFAPRIQDLGGKLIFTFDKPECYPTLQPLLENWSRNEAPGL</sequence>
<organism evidence="7 8">
    <name type="scientific">Ktedonobacter racemifer DSM 44963</name>
    <dbReference type="NCBI Taxonomy" id="485913"/>
    <lineage>
        <taxon>Bacteria</taxon>
        <taxon>Bacillati</taxon>
        <taxon>Chloroflexota</taxon>
        <taxon>Ktedonobacteria</taxon>
        <taxon>Ktedonobacterales</taxon>
        <taxon>Ktedonobacteraceae</taxon>
        <taxon>Ktedonobacter</taxon>
    </lineage>
</organism>
<reference evidence="7 8" key="1">
    <citation type="journal article" date="2011" name="Stand. Genomic Sci.">
        <title>Non-contiguous finished genome sequence and contextual data of the filamentous soil bacterium Ktedonobacter racemifer type strain (SOSP1-21).</title>
        <authorList>
            <person name="Chang Y.J."/>
            <person name="Land M."/>
            <person name="Hauser L."/>
            <person name="Chertkov O."/>
            <person name="Del Rio T.G."/>
            <person name="Nolan M."/>
            <person name="Copeland A."/>
            <person name="Tice H."/>
            <person name="Cheng J.F."/>
            <person name="Lucas S."/>
            <person name="Han C."/>
            <person name="Goodwin L."/>
            <person name="Pitluck S."/>
            <person name="Ivanova N."/>
            <person name="Ovchinikova G."/>
            <person name="Pati A."/>
            <person name="Chen A."/>
            <person name="Palaniappan K."/>
            <person name="Mavromatis K."/>
            <person name="Liolios K."/>
            <person name="Brettin T."/>
            <person name="Fiebig A."/>
            <person name="Rohde M."/>
            <person name="Abt B."/>
            <person name="Goker M."/>
            <person name="Detter J.C."/>
            <person name="Woyke T."/>
            <person name="Bristow J."/>
            <person name="Eisen J.A."/>
            <person name="Markowitz V."/>
            <person name="Hugenholtz P."/>
            <person name="Kyrpides N.C."/>
            <person name="Klenk H.P."/>
            <person name="Lapidus A."/>
        </authorList>
    </citation>
    <scope>NUCLEOTIDE SEQUENCE [LARGE SCALE GENOMIC DNA]</scope>
    <source>
        <strain evidence="8">DSM 44963</strain>
    </source>
</reference>